<dbReference type="Proteomes" id="UP000034154">
    <property type="component" value="Unassembled WGS sequence"/>
</dbReference>
<evidence type="ECO:0000313" key="1">
    <source>
        <dbReference type="EMBL" id="KKT70614.1"/>
    </source>
</evidence>
<organism evidence="1 2">
    <name type="scientific">Candidatus Uhrbacteria bacterium GW2011_GWF2_44_350</name>
    <dbReference type="NCBI Taxonomy" id="1619000"/>
    <lineage>
        <taxon>Bacteria</taxon>
        <taxon>Candidatus Uhriibacteriota</taxon>
    </lineage>
</organism>
<dbReference type="AlphaFoldDB" id="A0A0G1MFD3"/>
<gene>
    <name evidence="1" type="ORF">UW63_C0023G0003</name>
</gene>
<evidence type="ECO:0000313" key="2">
    <source>
        <dbReference type="Proteomes" id="UP000034154"/>
    </source>
</evidence>
<reference evidence="1 2" key="1">
    <citation type="journal article" date="2015" name="Nature">
        <title>rRNA introns, odd ribosomes, and small enigmatic genomes across a large radiation of phyla.</title>
        <authorList>
            <person name="Brown C.T."/>
            <person name="Hug L.A."/>
            <person name="Thomas B.C."/>
            <person name="Sharon I."/>
            <person name="Castelle C.J."/>
            <person name="Singh A."/>
            <person name="Wilkins M.J."/>
            <person name="Williams K.H."/>
            <person name="Banfield J.F."/>
        </authorList>
    </citation>
    <scope>NUCLEOTIDE SEQUENCE [LARGE SCALE GENOMIC DNA]</scope>
</reference>
<dbReference type="EMBL" id="LCJB01000023">
    <property type="protein sequence ID" value="KKT70614.1"/>
    <property type="molecule type" value="Genomic_DNA"/>
</dbReference>
<proteinExistence type="predicted"/>
<protein>
    <submittedName>
        <fullName evidence="1">Uncharacterized protein</fullName>
    </submittedName>
</protein>
<sequence length="260" mass="29152">MSIPSEHGVALPETKVQSSFFEQEGIRHYAEQVRPVEQEDLENLQITPESLVHVVRHLVGISVEARAKLIGQTFDDDGVEQVIDESFLARQLETVGSKFHPVIVDPEKIIGFCLEKIRVLLDSGQVPVWIKNSISRCLFADFQIIVSHGEKTRLGIPEGNQLGNCALIKITPEIADRVTVEQRGYGQSVDNIKVNVVRGVEPPLTDVLVFTLKKSADDQPPVFHTAYTGILTVPLPRPSDQFPEELAYNQDWWSQYAFVK</sequence>
<name>A0A0G1MFD3_9BACT</name>
<accession>A0A0G1MFD3</accession>
<comment type="caution">
    <text evidence="1">The sequence shown here is derived from an EMBL/GenBank/DDBJ whole genome shotgun (WGS) entry which is preliminary data.</text>
</comment>